<feature type="non-terminal residue" evidence="2">
    <location>
        <position position="96"/>
    </location>
</feature>
<evidence type="ECO:0000313" key="2">
    <source>
        <dbReference type="EMBL" id="SDK13139.1"/>
    </source>
</evidence>
<reference evidence="3" key="1">
    <citation type="submission" date="2016-10" db="EMBL/GenBank/DDBJ databases">
        <authorList>
            <person name="Varghese N."/>
            <person name="Submissions S."/>
        </authorList>
    </citation>
    <scope>NUCLEOTIDE SEQUENCE [LARGE SCALE GENOMIC DNA]</scope>
    <source>
        <strain evidence="3">CGMCC 1.11022</strain>
    </source>
</reference>
<feature type="domain" description="Transposase InsH N-terminal" evidence="1">
    <location>
        <begin position="20"/>
        <end position="95"/>
    </location>
</feature>
<accession>A0A1G8ZDG9</accession>
<sequence>MVDRVVGQLSLADALALSDTTQLDQIATVIDWMPIRALLGQRSGPGKGNTSYPAETLLRCLFLGVWNNLSDPALEMQLRDRLSFRRFAGFSLSDRT</sequence>
<dbReference type="AlphaFoldDB" id="A0A1G8ZDG9"/>
<evidence type="ECO:0000313" key="3">
    <source>
        <dbReference type="Proteomes" id="UP000198894"/>
    </source>
</evidence>
<name>A0A1G8ZDG9_9HYPH</name>
<gene>
    <name evidence="2" type="ORF">SAMN05428953_1121</name>
</gene>
<dbReference type="InterPro" id="IPR008490">
    <property type="entry name" value="Transposase_InsH_N"/>
</dbReference>
<dbReference type="Pfam" id="PF05598">
    <property type="entry name" value="DUF772"/>
    <property type="match status" value="1"/>
</dbReference>
<dbReference type="EMBL" id="FNEE01000012">
    <property type="protein sequence ID" value="SDK13139.1"/>
    <property type="molecule type" value="Genomic_DNA"/>
</dbReference>
<proteinExistence type="predicted"/>
<evidence type="ECO:0000259" key="1">
    <source>
        <dbReference type="Pfam" id="PF05598"/>
    </source>
</evidence>
<dbReference type="RefSeq" id="WP_167366478.1">
    <property type="nucleotide sequence ID" value="NZ_FNEE01000012.1"/>
</dbReference>
<protein>
    <submittedName>
        <fullName evidence="2">Transposase domain</fullName>
    </submittedName>
</protein>
<keyword evidence="3" id="KW-1185">Reference proteome</keyword>
<dbReference type="Proteomes" id="UP000198894">
    <property type="component" value="Unassembled WGS sequence"/>
</dbReference>
<organism evidence="2 3">
    <name type="scientific">Mesorhizobium muleiense</name>
    <dbReference type="NCBI Taxonomy" id="1004279"/>
    <lineage>
        <taxon>Bacteria</taxon>
        <taxon>Pseudomonadati</taxon>
        <taxon>Pseudomonadota</taxon>
        <taxon>Alphaproteobacteria</taxon>
        <taxon>Hyphomicrobiales</taxon>
        <taxon>Phyllobacteriaceae</taxon>
        <taxon>Mesorhizobium</taxon>
    </lineage>
</organism>